<dbReference type="InterPro" id="IPR035919">
    <property type="entry name" value="EAL_sf"/>
</dbReference>
<evidence type="ECO:0000259" key="2">
    <source>
        <dbReference type="PROSITE" id="PS50883"/>
    </source>
</evidence>
<dbReference type="PANTHER" id="PTHR33121:SF76">
    <property type="entry name" value="SIGNALING PROTEIN"/>
    <property type="match status" value="1"/>
</dbReference>
<dbReference type="PROSITE" id="PS51371">
    <property type="entry name" value="CBS"/>
    <property type="match status" value="1"/>
</dbReference>
<dbReference type="InterPro" id="IPR001633">
    <property type="entry name" value="EAL_dom"/>
</dbReference>
<evidence type="ECO:0000313" key="5">
    <source>
        <dbReference type="EMBL" id="NYZ20729.1"/>
    </source>
</evidence>
<protein>
    <submittedName>
        <fullName evidence="5">GGDEF domain-containing protein</fullName>
    </submittedName>
</protein>
<sequence>MDAMNSPWIAASSIEPPLAWERILDSLRHEFLPIVKMRTGRVHGVEAVLGGFEHTPFADTLDLFEAADAEDCLAAVQAAVHRKAVAACRREGVPPVGRLFLNVDIRALEPLPLPWPGGNPVAGPGIVLEIAQRLGVPAAGRRAADVESMIRRLRDGGFGVGLDDFGSGSAGPRLLYEAQPDYVKIDAFFIAGIDRDLRKRAIVHALIGYAHTLGVLVVAQGVTVAAEFYLLRDLGCDFAQGDAVGPPVRDVTEIGETAPLVEALNRQDRRKPRDQGRLTEVIERLEPLPSDSPKARLLDYFRVHDAQSIAPVVNAEHRPIGLVRERDLKRFVYSRFGNELLRNRGLGNTLGRLIVATPVCDIATPLDQVVEAFSSEEASDGIIIVEGGEYAGFLSPAALLRLVHERNITIAKDQNPLTLLPGNAAIVRHIEEALADQARFHLLVYLDFDNFKPFNDHYGFRQGDRAILMFAERLKTLAATGDAFAGHIGGDDFFLALHGGGEPQAVVLVRELLEQFRSDAESLYDAAAREQGGIVAKDRYGNLRLHPMLTVSGVAIAVAEGPHGLNPDLLNAAIAARKGEAKSRPDKLCVARITPP</sequence>
<dbReference type="NCBIfam" id="TIGR00254">
    <property type="entry name" value="GGDEF"/>
    <property type="match status" value="1"/>
</dbReference>
<dbReference type="InterPro" id="IPR000644">
    <property type="entry name" value="CBS_dom"/>
</dbReference>
<dbReference type="Gene3D" id="3.20.20.450">
    <property type="entry name" value="EAL domain"/>
    <property type="match status" value="1"/>
</dbReference>
<organism evidence="5 6">
    <name type="scientific">Azospirillum oleiclasticum</name>
    <dbReference type="NCBI Taxonomy" id="2735135"/>
    <lineage>
        <taxon>Bacteria</taxon>
        <taxon>Pseudomonadati</taxon>
        <taxon>Pseudomonadota</taxon>
        <taxon>Alphaproteobacteria</taxon>
        <taxon>Rhodospirillales</taxon>
        <taxon>Azospirillaceae</taxon>
        <taxon>Azospirillum</taxon>
    </lineage>
</organism>
<dbReference type="SUPFAM" id="SSF55073">
    <property type="entry name" value="Nucleotide cyclase"/>
    <property type="match status" value="1"/>
</dbReference>
<feature type="domain" description="EAL" evidence="2">
    <location>
        <begin position="7"/>
        <end position="261"/>
    </location>
</feature>
<dbReference type="InterPro" id="IPR043128">
    <property type="entry name" value="Rev_trsase/Diguanyl_cyclase"/>
</dbReference>
<keyword evidence="1" id="KW-0129">CBS domain</keyword>
<dbReference type="PANTHER" id="PTHR33121">
    <property type="entry name" value="CYCLIC DI-GMP PHOSPHODIESTERASE PDEF"/>
    <property type="match status" value="1"/>
</dbReference>
<dbReference type="CDD" id="cd01948">
    <property type="entry name" value="EAL"/>
    <property type="match status" value="1"/>
</dbReference>
<dbReference type="PROSITE" id="PS50883">
    <property type="entry name" value="EAL"/>
    <property type="match status" value="1"/>
</dbReference>
<dbReference type="InterPro" id="IPR029787">
    <property type="entry name" value="Nucleotide_cyclase"/>
</dbReference>
<feature type="domain" description="CBS" evidence="4">
    <location>
        <begin position="281"/>
        <end position="340"/>
    </location>
</feature>
<dbReference type="Pfam" id="PF00571">
    <property type="entry name" value="CBS"/>
    <property type="match status" value="1"/>
</dbReference>
<dbReference type="EMBL" id="JABFDB010000008">
    <property type="protein sequence ID" value="NYZ20729.1"/>
    <property type="molecule type" value="Genomic_DNA"/>
</dbReference>
<dbReference type="InterPro" id="IPR046342">
    <property type="entry name" value="CBS_dom_sf"/>
</dbReference>
<feature type="domain" description="GGDEF" evidence="3">
    <location>
        <begin position="439"/>
        <end position="573"/>
    </location>
</feature>
<name>A0ABX2T8S8_9PROT</name>
<evidence type="ECO:0000259" key="3">
    <source>
        <dbReference type="PROSITE" id="PS50887"/>
    </source>
</evidence>
<evidence type="ECO:0000259" key="4">
    <source>
        <dbReference type="PROSITE" id="PS51371"/>
    </source>
</evidence>
<dbReference type="SUPFAM" id="SSF141868">
    <property type="entry name" value="EAL domain-like"/>
    <property type="match status" value="1"/>
</dbReference>
<dbReference type="SMART" id="SM00267">
    <property type="entry name" value="GGDEF"/>
    <property type="match status" value="1"/>
</dbReference>
<dbReference type="Gene3D" id="3.30.70.270">
    <property type="match status" value="1"/>
</dbReference>
<dbReference type="Pfam" id="PF00990">
    <property type="entry name" value="GGDEF"/>
    <property type="match status" value="1"/>
</dbReference>
<dbReference type="InterPro" id="IPR050706">
    <property type="entry name" value="Cyclic-di-GMP_PDE-like"/>
</dbReference>
<accession>A0ABX2T8S8</accession>
<dbReference type="PROSITE" id="PS50887">
    <property type="entry name" value="GGDEF"/>
    <property type="match status" value="1"/>
</dbReference>
<dbReference type="SUPFAM" id="SSF54631">
    <property type="entry name" value="CBS-domain pair"/>
    <property type="match status" value="1"/>
</dbReference>
<dbReference type="InterPro" id="IPR000160">
    <property type="entry name" value="GGDEF_dom"/>
</dbReference>
<dbReference type="SMART" id="SM00052">
    <property type="entry name" value="EAL"/>
    <property type="match status" value="1"/>
</dbReference>
<keyword evidence="6" id="KW-1185">Reference proteome</keyword>
<comment type="caution">
    <text evidence="5">The sequence shown here is derived from an EMBL/GenBank/DDBJ whole genome shotgun (WGS) entry which is preliminary data.</text>
</comment>
<dbReference type="Proteomes" id="UP000584642">
    <property type="component" value="Unassembled WGS sequence"/>
</dbReference>
<proteinExistence type="predicted"/>
<evidence type="ECO:0000313" key="6">
    <source>
        <dbReference type="Proteomes" id="UP000584642"/>
    </source>
</evidence>
<gene>
    <name evidence="5" type="ORF">HND93_13505</name>
</gene>
<dbReference type="Pfam" id="PF00563">
    <property type="entry name" value="EAL"/>
    <property type="match status" value="1"/>
</dbReference>
<reference evidence="5 6" key="1">
    <citation type="submission" date="2020-05" db="EMBL/GenBank/DDBJ databases">
        <title>Azospirillum oleiclasticum sp. nov, a nitrogen-fixing and heavy crude oil-emulsifying bacterium isolated from the crude oil of Yumen Oilfield.</title>
        <authorList>
            <person name="Wu D."/>
            <person name="Cai M."/>
            <person name="Zhang X."/>
        </authorList>
    </citation>
    <scope>NUCLEOTIDE SEQUENCE [LARGE SCALE GENOMIC DNA]</scope>
    <source>
        <strain evidence="5 6">ROY-1-1-2</strain>
    </source>
</reference>
<evidence type="ECO:0000256" key="1">
    <source>
        <dbReference type="PROSITE-ProRule" id="PRU00703"/>
    </source>
</evidence>
<dbReference type="CDD" id="cd01949">
    <property type="entry name" value="GGDEF"/>
    <property type="match status" value="1"/>
</dbReference>